<dbReference type="STRING" id="51028.A0A158Q9L1"/>
<dbReference type="Gene3D" id="3.60.10.10">
    <property type="entry name" value="Endonuclease/exonuclease/phosphatase"/>
    <property type="match status" value="1"/>
</dbReference>
<feature type="domain" description="Endonuclease/exonuclease/phosphatase" evidence="2">
    <location>
        <begin position="247"/>
        <end position="457"/>
    </location>
</feature>
<organism evidence="5">
    <name type="scientific">Enterobius vermicularis</name>
    <name type="common">Human pinworm</name>
    <dbReference type="NCBI Taxonomy" id="51028"/>
    <lineage>
        <taxon>Eukaryota</taxon>
        <taxon>Metazoa</taxon>
        <taxon>Ecdysozoa</taxon>
        <taxon>Nematoda</taxon>
        <taxon>Chromadorea</taxon>
        <taxon>Rhabditida</taxon>
        <taxon>Spirurina</taxon>
        <taxon>Oxyuridomorpha</taxon>
        <taxon>Oxyuroidea</taxon>
        <taxon>Oxyuridae</taxon>
        <taxon>Enterobius</taxon>
    </lineage>
</organism>
<dbReference type="InterPro" id="IPR050410">
    <property type="entry name" value="CCR4/nocturin_mRNA_transcr"/>
</dbReference>
<dbReference type="AlphaFoldDB" id="A0A158Q9L1"/>
<dbReference type="SUPFAM" id="SSF56219">
    <property type="entry name" value="DNase I-like"/>
    <property type="match status" value="1"/>
</dbReference>
<dbReference type="InterPro" id="IPR036691">
    <property type="entry name" value="Endo/exonu/phosph_ase_sf"/>
</dbReference>
<reference evidence="3 4" key="2">
    <citation type="submission" date="2018-10" db="EMBL/GenBank/DDBJ databases">
        <authorList>
            <consortium name="Pathogen Informatics"/>
        </authorList>
    </citation>
    <scope>NUCLEOTIDE SEQUENCE [LARGE SCALE GENOMIC DNA]</scope>
</reference>
<sequence length="596" mass="67784">MKIFRIFRTGNLEVVKPPPSDVGQERRCSALDLTVLSEEANHREEDVLLLPFVGQSLIEEGHESVCTDSRHDSAERSSVSEETLKSVTGSSDPDKKRETKEPKTNHPFSQVCHTTVEIITLSDEEESRREKTSDLDVESDKDEIFVIDEVTSLSASVTAVEKSVLTQKSGSDSTAFAMPSYTYRVLKEAMRKSIPLSFPDSTMIDRLPVAGESTVFSDLLSEGTARVTGRLLRSWKDIQVLVDLRICSYNVLCQDTMSKTSFLYSHLRNGTMDWAYRSQLLAREFILMNADVICLQEVQSTHYTTFYQPFFGTLGYESLFKKRTRQFVDGCAVFFRKKFELVANIPIEYFVRDHSILDRDNVAQVIRLKDRSNNREFCVANTHLLFNVKRGDVKLAQLAVLLAHLDKSCGPSSSKPCPYILCGDFNMSPHCPIYNFLLDNYLSFKDLRCYDLSGQGFFGGRLIRSDLMPPETNIGTDCRFGKRGEVKDQKDDFWTHSLNLGSVYFHYDSKDKQEVSSYNCVEAVNPDFMFYSVGRRVVRDDECENHLKVDVFESSLKLLRHLSLPNEEVLRATLGPWPNYAVPSDHIPLVADFCLT</sequence>
<feature type="compositionally biased region" description="Basic and acidic residues" evidence="1">
    <location>
        <begin position="63"/>
        <end position="84"/>
    </location>
</feature>
<accession>A0A158Q9L1</accession>
<name>A0A158Q9L1_ENTVE</name>
<evidence type="ECO:0000259" key="2">
    <source>
        <dbReference type="Pfam" id="PF03372"/>
    </source>
</evidence>
<dbReference type="GO" id="GO:0000175">
    <property type="term" value="F:3'-5'-RNA exonuclease activity"/>
    <property type="evidence" value="ECO:0007669"/>
    <property type="project" value="TreeGrafter"/>
</dbReference>
<dbReference type="OrthoDB" id="10253982at2759"/>
<feature type="region of interest" description="Disordered" evidence="1">
    <location>
        <begin position="63"/>
        <end position="109"/>
    </location>
</feature>
<proteinExistence type="predicted"/>
<protein>
    <submittedName>
        <fullName evidence="5">Endo/exonuclease/phosphatase domain-containing protein</fullName>
    </submittedName>
</protein>
<dbReference type="WBParaSite" id="EVEC_0000239101-mRNA-1">
    <property type="protein sequence ID" value="EVEC_0000239101-mRNA-1"/>
    <property type="gene ID" value="EVEC_0000239101"/>
</dbReference>
<dbReference type="PANTHER" id="PTHR12121">
    <property type="entry name" value="CARBON CATABOLITE REPRESSOR PROTEIN 4"/>
    <property type="match status" value="1"/>
</dbReference>
<dbReference type="Proteomes" id="UP000274131">
    <property type="component" value="Unassembled WGS sequence"/>
</dbReference>
<evidence type="ECO:0000256" key="1">
    <source>
        <dbReference type="SAM" id="MobiDB-lite"/>
    </source>
</evidence>
<gene>
    <name evidence="3" type="ORF">EVEC_LOCUS2099</name>
</gene>
<reference evidence="5" key="1">
    <citation type="submission" date="2016-04" db="UniProtKB">
        <authorList>
            <consortium name="WormBaseParasite"/>
        </authorList>
    </citation>
    <scope>IDENTIFICATION</scope>
</reference>
<feature type="compositionally biased region" description="Basic and acidic residues" evidence="1">
    <location>
        <begin position="92"/>
        <end position="104"/>
    </location>
</feature>
<dbReference type="EMBL" id="UXUI01007317">
    <property type="protein sequence ID" value="VDD86956.1"/>
    <property type="molecule type" value="Genomic_DNA"/>
</dbReference>
<dbReference type="Pfam" id="PF03372">
    <property type="entry name" value="Exo_endo_phos"/>
    <property type="match status" value="1"/>
</dbReference>
<evidence type="ECO:0000313" key="3">
    <source>
        <dbReference type="EMBL" id="VDD86956.1"/>
    </source>
</evidence>
<dbReference type="InterPro" id="IPR005135">
    <property type="entry name" value="Endo/exonuclease/phosphatase"/>
</dbReference>
<dbReference type="PANTHER" id="PTHR12121:SF34">
    <property type="entry name" value="PROTEIN ANGEL"/>
    <property type="match status" value="1"/>
</dbReference>
<evidence type="ECO:0000313" key="4">
    <source>
        <dbReference type="Proteomes" id="UP000274131"/>
    </source>
</evidence>
<keyword evidence="4" id="KW-1185">Reference proteome</keyword>
<evidence type="ECO:0000313" key="5">
    <source>
        <dbReference type="WBParaSite" id="EVEC_0000239101-mRNA-1"/>
    </source>
</evidence>